<keyword evidence="2" id="KW-1185">Reference proteome</keyword>
<evidence type="ECO:0000313" key="2">
    <source>
        <dbReference type="Proteomes" id="UP000023152"/>
    </source>
</evidence>
<accession>X6NUE8</accession>
<organism evidence="1 2">
    <name type="scientific">Reticulomyxa filosa</name>
    <dbReference type="NCBI Taxonomy" id="46433"/>
    <lineage>
        <taxon>Eukaryota</taxon>
        <taxon>Sar</taxon>
        <taxon>Rhizaria</taxon>
        <taxon>Retaria</taxon>
        <taxon>Foraminifera</taxon>
        <taxon>Monothalamids</taxon>
        <taxon>Reticulomyxidae</taxon>
        <taxon>Reticulomyxa</taxon>
    </lineage>
</organism>
<dbReference type="EMBL" id="ASPP01005770">
    <property type="protein sequence ID" value="ETO29920.1"/>
    <property type="molecule type" value="Genomic_DNA"/>
</dbReference>
<evidence type="ECO:0000313" key="1">
    <source>
        <dbReference type="EMBL" id="ETO29920.1"/>
    </source>
</evidence>
<dbReference type="Proteomes" id="UP000023152">
    <property type="component" value="Unassembled WGS sequence"/>
</dbReference>
<sequence>MTQTYCGEQLNSADQKHNCQLFFENFKKSNEKQKKILKTTQLVIEFIVKKKDGQVVILMMNNDKNLPYCKKTGLKPQDLRKIVHYYSLNAAKIWNNWKALKCLNQSVAINTKSLQQLYPTISIYPSEIKICSWIKRFAGKKGFEENELNKDVIGSKCTNEYRMKYWYGEYGLLTTLRAGELLGSYRDAGHIPWETSSDSFVYRPNPNIISLDCLYQALTHFQMCVCFFFYDNIYNQ</sequence>
<protein>
    <submittedName>
        <fullName evidence="1">Uncharacterized protein</fullName>
    </submittedName>
</protein>
<dbReference type="AlphaFoldDB" id="X6NUE8"/>
<comment type="caution">
    <text evidence="1">The sequence shown here is derived from an EMBL/GenBank/DDBJ whole genome shotgun (WGS) entry which is preliminary data.</text>
</comment>
<gene>
    <name evidence="1" type="ORF">RFI_07202</name>
</gene>
<proteinExistence type="predicted"/>
<reference evidence="1 2" key="1">
    <citation type="journal article" date="2013" name="Curr. Biol.">
        <title>The Genome of the Foraminiferan Reticulomyxa filosa.</title>
        <authorList>
            <person name="Glockner G."/>
            <person name="Hulsmann N."/>
            <person name="Schleicher M."/>
            <person name="Noegel A.A."/>
            <person name="Eichinger L."/>
            <person name="Gallinger C."/>
            <person name="Pawlowski J."/>
            <person name="Sierra R."/>
            <person name="Euteneuer U."/>
            <person name="Pillet L."/>
            <person name="Moustafa A."/>
            <person name="Platzer M."/>
            <person name="Groth M."/>
            <person name="Szafranski K."/>
            <person name="Schliwa M."/>
        </authorList>
    </citation>
    <scope>NUCLEOTIDE SEQUENCE [LARGE SCALE GENOMIC DNA]</scope>
</reference>
<name>X6NUE8_RETFI</name>